<dbReference type="AlphaFoldDB" id="A0A382GMR7"/>
<dbReference type="InterPro" id="IPR027843">
    <property type="entry name" value="DUF4440"/>
</dbReference>
<reference evidence="2" key="1">
    <citation type="submission" date="2018-05" db="EMBL/GenBank/DDBJ databases">
        <authorList>
            <person name="Lanie J.A."/>
            <person name="Ng W.-L."/>
            <person name="Kazmierczak K.M."/>
            <person name="Andrzejewski T.M."/>
            <person name="Davidsen T.M."/>
            <person name="Wayne K.J."/>
            <person name="Tettelin H."/>
            <person name="Glass J.I."/>
            <person name="Rusch D."/>
            <person name="Podicherti R."/>
            <person name="Tsui H.-C.T."/>
            <person name="Winkler M.E."/>
        </authorList>
    </citation>
    <scope>NUCLEOTIDE SEQUENCE</scope>
</reference>
<dbReference type="InterPro" id="IPR032710">
    <property type="entry name" value="NTF2-like_dom_sf"/>
</dbReference>
<protein>
    <recommendedName>
        <fullName evidence="1">DUF4440 domain-containing protein</fullName>
    </recommendedName>
</protein>
<evidence type="ECO:0000313" key="2">
    <source>
        <dbReference type="EMBL" id="SVB76408.1"/>
    </source>
</evidence>
<organism evidence="2">
    <name type="scientific">marine metagenome</name>
    <dbReference type="NCBI Taxonomy" id="408172"/>
    <lineage>
        <taxon>unclassified sequences</taxon>
        <taxon>metagenomes</taxon>
        <taxon>ecological metagenomes</taxon>
    </lineage>
</organism>
<dbReference type="SUPFAM" id="SSF54427">
    <property type="entry name" value="NTF2-like"/>
    <property type="match status" value="1"/>
</dbReference>
<dbReference type="Gene3D" id="3.10.450.50">
    <property type="match status" value="1"/>
</dbReference>
<sequence>MENHTMDDELKEVHEARIRALVAGDLETLDRCVAEDLTYISPHGRVLGKQDVFNSIREGRMVVQSMKVTDLTASQFGDSAILIYQASTKFSDDGTIVDGNVRGTNVYLRRQALWQLYVSQQTSIA</sequence>
<dbReference type="Pfam" id="PF14534">
    <property type="entry name" value="DUF4440"/>
    <property type="match status" value="1"/>
</dbReference>
<gene>
    <name evidence="2" type="ORF">METZ01_LOCUS229262</name>
</gene>
<dbReference type="EMBL" id="UINC01056411">
    <property type="protein sequence ID" value="SVB76408.1"/>
    <property type="molecule type" value="Genomic_DNA"/>
</dbReference>
<proteinExistence type="predicted"/>
<name>A0A382GMR7_9ZZZZ</name>
<evidence type="ECO:0000259" key="1">
    <source>
        <dbReference type="Pfam" id="PF14534"/>
    </source>
</evidence>
<accession>A0A382GMR7</accession>
<feature type="domain" description="DUF4440" evidence="1">
    <location>
        <begin position="10"/>
        <end position="116"/>
    </location>
</feature>